<gene>
    <name evidence="4" type="ORF">TRFO_24787</name>
</gene>
<dbReference type="OrthoDB" id="4062651at2759"/>
<evidence type="ECO:0000313" key="5">
    <source>
        <dbReference type="Proteomes" id="UP000179807"/>
    </source>
</evidence>
<dbReference type="GeneID" id="94838653"/>
<protein>
    <submittedName>
        <fullName evidence="4">CAMK family protein kinase</fullName>
    </submittedName>
</protein>
<dbReference type="PROSITE" id="PS50011">
    <property type="entry name" value="PROTEIN_KINASE_DOM"/>
    <property type="match status" value="1"/>
</dbReference>
<accession>A0A1J4K7L5</accession>
<dbReference type="Pfam" id="PF00069">
    <property type="entry name" value="Pkinase"/>
    <property type="match status" value="1"/>
</dbReference>
<evidence type="ECO:0000256" key="2">
    <source>
        <dbReference type="ARBA" id="ARBA00022840"/>
    </source>
</evidence>
<dbReference type="Gene3D" id="1.10.510.10">
    <property type="entry name" value="Transferase(Phosphotransferase) domain 1"/>
    <property type="match status" value="1"/>
</dbReference>
<feature type="domain" description="Protein kinase" evidence="3">
    <location>
        <begin position="38"/>
        <end position="285"/>
    </location>
</feature>
<dbReference type="InterPro" id="IPR008271">
    <property type="entry name" value="Ser/Thr_kinase_AS"/>
</dbReference>
<evidence type="ECO:0000259" key="3">
    <source>
        <dbReference type="PROSITE" id="PS50011"/>
    </source>
</evidence>
<dbReference type="GO" id="GO:0005524">
    <property type="term" value="F:ATP binding"/>
    <property type="evidence" value="ECO:0007669"/>
    <property type="project" value="UniProtKB-KW"/>
</dbReference>
<dbReference type="InterPro" id="IPR000719">
    <property type="entry name" value="Prot_kinase_dom"/>
</dbReference>
<organism evidence="4 5">
    <name type="scientific">Tritrichomonas foetus</name>
    <dbReference type="NCBI Taxonomy" id="1144522"/>
    <lineage>
        <taxon>Eukaryota</taxon>
        <taxon>Metamonada</taxon>
        <taxon>Parabasalia</taxon>
        <taxon>Tritrichomonadida</taxon>
        <taxon>Tritrichomonadidae</taxon>
        <taxon>Tritrichomonas</taxon>
    </lineage>
</organism>
<name>A0A1J4K7L5_9EUKA</name>
<dbReference type="AlphaFoldDB" id="A0A1J4K7L5"/>
<dbReference type="PANTHER" id="PTHR24362">
    <property type="entry name" value="SERINE/THREONINE-PROTEIN KINASE NEK"/>
    <property type="match status" value="1"/>
</dbReference>
<keyword evidence="4" id="KW-0808">Transferase</keyword>
<dbReference type="Proteomes" id="UP000179807">
    <property type="component" value="Unassembled WGS sequence"/>
</dbReference>
<dbReference type="EMBL" id="MLAK01000708">
    <property type="protein sequence ID" value="OHT06994.1"/>
    <property type="molecule type" value="Genomic_DNA"/>
</dbReference>
<evidence type="ECO:0000256" key="1">
    <source>
        <dbReference type="ARBA" id="ARBA00022741"/>
    </source>
</evidence>
<dbReference type="GO" id="GO:0004672">
    <property type="term" value="F:protein kinase activity"/>
    <property type="evidence" value="ECO:0007669"/>
    <property type="project" value="InterPro"/>
</dbReference>
<keyword evidence="2" id="KW-0067">ATP-binding</keyword>
<dbReference type="PROSITE" id="PS00108">
    <property type="entry name" value="PROTEIN_KINASE_ST"/>
    <property type="match status" value="1"/>
</dbReference>
<keyword evidence="1" id="KW-0547">Nucleotide-binding</keyword>
<reference evidence="4" key="1">
    <citation type="submission" date="2016-10" db="EMBL/GenBank/DDBJ databases">
        <authorList>
            <person name="Benchimol M."/>
            <person name="Almeida L.G."/>
            <person name="Vasconcelos A.T."/>
            <person name="Perreira-Neves A."/>
            <person name="Rosa I.A."/>
            <person name="Tasca T."/>
            <person name="Bogo M.R."/>
            <person name="de Souza W."/>
        </authorList>
    </citation>
    <scope>NUCLEOTIDE SEQUENCE [LARGE SCALE GENOMIC DNA]</scope>
    <source>
        <strain evidence="4">K</strain>
    </source>
</reference>
<keyword evidence="5" id="KW-1185">Reference proteome</keyword>
<dbReference type="VEuPathDB" id="TrichDB:TRFO_24787"/>
<proteinExistence type="predicted"/>
<dbReference type="RefSeq" id="XP_068360130.1">
    <property type="nucleotide sequence ID" value="XM_068503949.1"/>
</dbReference>
<dbReference type="SUPFAM" id="SSF56112">
    <property type="entry name" value="Protein kinase-like (PK-like)"/>
    <property type="match status" value="1"/>
</dbReference>
<dbReference type="InterPro" id="IPR011009">
    <property type="entry name" value="Kinase-like_dom_sf"/>
</dbReference>
<comment type="caution">
    <text evidence="4">The sequence shown here is derived from an EMBL/GenBank/DDBJ whole genome shotgun (WGS) entry which is preliminary data.</text>
</comment>
<evidence type="ECO:0000313" key="4">
    <source>
        <dbReference type="EMBL" id="OHT06994.1"/>
    </source>
</evidence>
<dbReference type="FunFam" id="1.10.510.10:FF:000571">
    <property type="entry name" value="Maternal embryonic leucine zipper kinase"/>
    <property type="match status" value="1"/>
</dbReference>
<sequence length="378" mass="42987">MLQKSFKLFIRKKFILPNSSLMNEQTNINAKTLEEHFYSLIRPIGKGGTCTVFLVNSIKYHEEFVIKTIPVTNKESTKRSEINALMNLSHPHIINMYEYFYDEFYLYIVLEYCPGGSLNDIIESGGRMETPQLITYCKDIISGLNHCHQNHIAHLDIKPQNILIDRYGRLKLADFGLSLLLNGAHSSNQFAGSRIFMAPEIFQKHTFDPFAADIWSLGVTFFMMATGESPWGNGNKLEIEKAISVGLYYYPDFIDGDFLKLLKKMIDINPSNRITIEKVASLKMFQTSNVVMKSLSLNRSTTIKTQLVKLPTLHLGNTEAPGIQTTSRLRKRLNSMTDNKAMMKDASIAIQSVNLTRHVSIPISKKRQFKVAKSFANL</sequence>
<dbReference type="SMART" id="SM00220">
    <property type="entry name" value="S_TKc"/>
    <property type="match status" value="1"/>
</dbReference>
<keyword evidence="4" id="KW-0418">Kinase</keyword>
<dbReference type="PANTHER" id="PTHR24362:SF309">
    <property type="entry name" value="PROTEIN KINASE DOMAIN-CONTAINING PROTEIN"/>
    <property type="match status" value="1"/>
</dbReference>